<dbReference type="Gene3D" id="3.30.200.20">
    <property type="entry name" value="Phosphorylase Kinase, domain 1"/>
    <property type="match status" value="1"/>
</dbReference>
<dbReference type="PROSITE" id="PS50011">
    <property type="entry name" value="PROTEIN_KINASE_DOM"/>
    <property type="match status" value="1"/>
</dbReference>
<reference evidence="8" key="2">
    <citation type="journal article" date="2024" name="Plant">
        <title>Genomic evolution and insights into agronomic trait innovations of Sesamum species.</title>
        <authorList>
            <person name="Miao H."/>
            <person name="Wang L."/>
            <person name="Qu L."/>
            <person name="Liu H."/>
            <person name="Sun Y."/>
            <person name="Le M."/>
            <person name="Wang Q."/>
            <person name="Wei S."/>
            <person name="Zheng Y."/>
            <person name="Lin W."/>
            <person name="Duan Y."/>
            <person name="Cao H."/>
            <person name="Xiong S."/>
            <person name="Wang X."/>
            <person name="Wei L."/>
            <person name="Li C."/>
            <person name="Ma Q."/>
            <person name="Ju M."/>
            <person name="Zhao R."/>
            <person name="Li G."/>
            <person name="Mu C."/>
            <person name="Tian Q."/>
            <person name="Mei H."/>
            <person name="Zhang T."/>
            <person name="Gao T."/>
            <person name="Zhang H."/>
        </authorList>
    </citation>
    <scope>NUCLEOTIDE SEQUENCE</scope>
    <source>
        <strain evidence="8">G02</strain>
    </source>
</reference>
<accession>A0AAW2WH62</accession>
<organism evidence="8">
    <name type="scientific">Sesamum radiatum</name>
    <name type="common">Black benniseed</name>
    <dbReference type="NCBI Taxonomy" id="300843"/>
    <lineage>
        <taxon>Eukaryota</taxon>
        <taxon>Viridiplantae</taxon>
        <taxon>Streptophyta</taxon>
        <taxon>Embryophyta</taxon>
        <taxon>Tracheophyta</taxon>
        <taxon>Spermatophyta</taxon>
        <taxon>Magnoliopsida</taxon>
        <taxon>eudicotyledons</taxon>
        <taxon>Gunneridae</taxon>
        <taxon>Pentapetalae</taxon>
        <taxon>asterids</taxon>
        <taxon>lamiids</taxon>
        <taxon>Lamiales</taxon>
        <taxon>Pedaliaceae</taxon>
        <taxon>Sesamum</taxon>
    </lineage>
</organism>
<feature type="region of interest" description="Disordered" evidence="6">
    <location>
        <begin position="692"/>
        <end position="723"/>
    </location>
</feature>
<feature type="compositionally biased region" description="Basic and acidic residues" evidence="6">
    <location>
        <begin position="596"/>
        <end position="611"/>
    </location>
</feature>
<feature type="compositionally biased region" description="Low complexity" evidence="6">
    <location>
        <begin position="710"/>
        <end position="723"/>
    </location>
</feature>
<keyword evidence="3" id="KW-0547">Nucleotide-binding</keyword>
<dbReference type="InterPro" id="IPR011009">
    <property type="entry name" value="Kinase-like_dom_sf"/>
</dbReference>
<evidence type="ECO:0000259" key="7">
    <source>
        <dbReference type="PROSITE" id="PS50011"/>
    </source>
</evidence>
<name>A0AAW2WH62_SESRA</name>
<dbReference type="Gene3D" id="1.10.510.10">
    <property type="entry name" value="Transferase(Phosphotransferase) domain 1"/>
    <property type="match status" value="1"/>
</dbReference>
<dbReference type="GO" id="GO:0005524">
    <property type="term" value="F:ATP binding"/>
    <property type="evidence" value="ECO:0007669"/>
    <property type="project" value="UniProtKB-KW"/>
</dbReference>
<comment type="caution">
    <text evidence="8">The sequence shown here is derived from an EMBL/GenBank/DDBJ whole genome shotgun (WGS) entry which is preliminary data.</text>
</comment>
<dbReference type="InterPro" id="IPR050494">
    <property type="entry name" value="Ser_Thr_dual-spec_kinase"/>
</dbReference>
<dbReference type="InterPro" id="IPR000719">
    <property type="entry name" value="Prot_kinase_dom"/>
</dbReference>
<keyword evidence="5" id="KW-0067">ATP-binding</keyword>
<evidence type="ECO:0000256" key="5">
    <source>
        <dbReference type="ARBA" id="ARBA00022840"/>
    </source>
</evidence>
<feature type="domain" description="Protein kinase" evidence="7">
    <location>
        <begin position="698"/>
        <end position="1047"/>
    </location>
</feature>
<gene>
    <name evidence="8" type="ORF">Sradi_0055100</name>
</gene>
<feature type="region of interest" description="Disordered" evidence="6">
    <location>
        <begin position="37"/>
        <end position="79"/>
    </location>
</feature>
<protein>
    <submittedName>
        <fullName evidence="8">Dual specificity tyrosine-phosphorylation-regulated kinase</fullName>
    </submittedName>
</protein>
<feature type="region of interest" description="Disordered" evidence="6">
    <location>
        <begin position="443"/>
        <end position="476"/>
    </location>
</feature>
<evidence type="ECO:0000256" key="2">
    <source>
        <dbReference type="ARBA" id="ARBA00022679"/>
    </source>
</evidence>
<dbReference type="Pfam" id="PF00069">
    <property type="entry name" value="Pkinase"/>
    <property type="match status" value="1"/>
</dbReference>
<keyword evidence="1" id="KW-0723">Serine/threonine-protein kinase</keyword>
<sequence length="1056" mass="117931">MLIEFLRRNKFTKAEAALQSELGNRPDLNGILQKLTLDEKESGTRSSEAANGGIVVEEDRKTKTTRHSGESLKDLSTSSSADASKELIVKEVECGTGRNGSETKWKSCGTIGEQSKVNESFGTTDKNFTFSKDSDDTVLDLYSRKYSMSNGPVTLYQNDGVSADENNFSGFQVPGKTRLKSAESLDSGRVNQKSGEDASFSGEKRCLGLVVLVINDVPANPSSEHRKECSVKTVFPFSRGDTSTSHDTAVAVVDKKDGKRKSELNDIRAAIKEQVDEVGRALFLGKTQVAEPEDFGALEFHLASENQKEELPRLPPVKLKSEAKPFNIHWEEKYERDGPAPKILNADNAYLIGSFLDVPIGQEINSSGKRMAGGSWLSVSQGIAEDTSDLVSGFATIGDGLSESIDYPNEYWDSDEYEDDDDVGYMRQPIEDETWFLAHEIDYPSDNEKGTGHGSVPDPQEMGQNKNDEDDQSFAEEDSYISGERYFQSKKVDSIVPSDDPVGLSDTEVYRRNNENDLIDKYDGQLMDVEELNLMRAEPVWQGFVTQTNELIMLGDGKVINEHGRPRPDDLYMDDEQHGSVRSIGVGINSDVADIGSEHDLDKNAGEQSKKDKNRTKRHSSDKSVLSNDKGGYKLAKNQSDGGFSFPPPRDGQLLHASTGKSLWSNRGDAIVNDDADDSCVANEEMLVPWRRTSKDASSIKSSRDENNTSAVESANSSPSSLSNYGYIDREYVQKKEDVKTTGIREEDPGASLEDEEVVAVQEQCITILKSKPYLAILLKWVAMTGFEEDKNFHVVLNSVIAGRYHVTEYLGSAAFSKAIQAHDLHTGMDVCVKIIKNNKDFFDQSLDEIKLLKYVNKHDPADKYHILRLYDYFYYREHLLIVCELLKANLYEFHKFNRESGGEVYFTMPRLQSRSYRAPEVILGLPYDKKIDIWSLGCILAELCTGNLSCCSAPTSSDLQKSAFSSWARHDCIVELLHFPFHPITYSALLSPQDTNRLEYLIPKKSSLRHRLPMGDQGFIDFVAHLLEVNPKKRPSASEALKHPWLQYPYEPISS</sequence>
<keyword evidence="2" id="KW-0808">Transferase</keyword>
<keyword evidence="4 8" id="KW-0418">Kinase</keyword>
<reference evidence="8" key="1">
    <citation type="submission" date="2020-06" db="EMBL/GenBank/DDBJ databases">
        <authorList>
            <person name="Li T."/>
            <person name="Hu X."/>
            <person name="Zhang T."/>
            <person name="Song X."/>
            <person name="Zhang H."/>
            <person name="Dai N."/>
            <person name="Sheng W."/>
            <person name="Hou X."/>
            <person name="Wei L."/>
        </authorList>
    </citation>
    <scope>NUCLEOTIDE SEQUENCE</scope>
    <source>
        <strain evidence="8">G02</strain>
        <tissue evidence="8">Leaf</tissue>
    </source>
</reference>
<proteinExistence type="predicted"/>
<dbReference type="FunFam" id="3.30.200.20:FF:000216">
    <property type="entry name" value="Putative serine/threonine-protein kinase dyrk2"/>
    <property type="match status" value="1"/>
</dbReference>
<dbReference type="SMART" id="SM00220">
    <property type="entry name" value="S_TKc"/>
    <property type="match status" value="1"/>
</dbReference>
<dbReference type="PANTHER" id="PTHR24058">
    <property type="entry name" value="DUAL SPECIFICITY PROTEIN KINASE"/>
    <property type="match status" value="1"/>
</dbReference>
<dbReference type="PANTHER" id="PTHR24058:SF124">
    <property type="entry name" value="PROTEIN KINASE SUPERFAMILY PROTEIN"/>
    <property type="match status" value="1"/>
</dbReference>
<evidence type="ECO:0000256" key="3">
    <source>
        <dbReference type="ARBA" id="ARBA00022741"/>
    </source>
</evidence>
<evidence type="ECO:0000256" key="6">
    <source>
        <dbReference type="SAM" id="MobiDB-lite"/>
    </source>
</evidence>
<evidence type="ECO:0000256" key="4">
    <source>
        <dbReference type="ARBA" id="ARBA00022777"/>
    </source>
</evidence>
<evidence type="ECO:0000256" key="1">
    <source>
        <dbReference type="ARBA" id="ARBA00022527"/>
    </source>
</evidence>
<dbReference type="SUPFAM" id="SSF56112">
    <property type="entry name" value="Protein kinase-like (PK-like)"/>
    <property type="match status" value="1"/>
</dbReference>
<feature type="compositionally biased region" description="Basic and acidic residues" evidence="6">
    <location>
        <begin position="57"/>
        <end position="73"/>
    </location>
</feature>
<feature type="region of interest" description="Disordered" evidence="6">
    <location>
        <begin position="596"/>
        <end position="656"/>
    </location>
</feature>
<dbReference type="EMBL" id="JACGWJ010000001">
    <property type="protein sequence ID" value="KAL0441162.1"/>
    <property type="molecule type" value="Genomic_DNA"/>
</dbReference>
<dbReference type="GO" id="GO:0004674">
    <property type="term" value="F:protein serine/threonine kinase activity"/>
    <property type="evidence" value="ECO:0007669"/>
    <property type="project" value="UniProtKB-KW"/>
</dbReference>
<evidence type="ECO:0000313" key="8">
    <source>
        <dbReference type="EMBL" id="KAL0441162.1"/>
    </source>
</evidence>
<dbReference type="AlphaFoldDB" id="A0AAW2WH62"/>